<accession>A0A4Q0YPD1</accession>
<dbReference type="RefSeq" id="WP_129122724.1">
    <property type="nucleotide sequence ID" value="NZ_PEIB01000015.1"/>
</dbReference>
<dbReference type="OrthoDB" id="9768004at2"/>
<reference evidence="2 3" key="1">
    <citation type="submission" date="2017-10" db="EMBL/GenBank/DDBJ databases">
        <title>Nyctiphanis sp. nov., isolated from the stomach of the euphausiid Nyctiphanes simplex (Hansen, 1911) in the Gulf of California.</title>
        <authorList>
            <person name="Gomez-Gil B."/>
            <person name="Aguilar-Mendez M."/>
            <person name="Lopez-Cortes A."/>
            <person name="Gomez-Gutierrez J."/>
            <person name="Roque A."/>
            <person name="Lang E."/>
            <person name="Gonzalez-Castillo A."/>
        </authorList>
    </citation>
    <scope>NUCLEOTIDE SEQUENCE [LARGE SCALE GENOMIC DNA]</scope>
    <source>
        <strain evidence="2 3">CAIM 600</strain>
    </source>
</reference>
<organism evidence="2 3">
    <name type="scientific">Veronia nyctiphanis</name>
    <dbReference type="NCBI Taxonomy" id="1278244"/>
    <lineage>
        <taxon>Bacteria</taxon>
        <taxon>Pseudomonadati</taxon>
        <taxon>Pseudomonadota</taxon>
        <taxon>Gammaproteobacteria</taxon>
        <taxon>Vibrionales</taxon>
        <taxon>Vibrionaceae</taxon>
        <taxon>Veronia</taxon>
    </lineage>
</organism>
<dbReference type="Proteomes" id="UP000290287">
    <property type="component" value="Unassembled WGS sequence"/>
</dbReference>
<dbReference type="EMBL" id="PEIB01000015">
    <property type="protein sequence ID" value="RXJ72880.1"/>
    <property type="molecule type" value="Genomic_DNA"/>
</dbReference>
<gene>
    <name evidence="2" type="ORF">CS022_13615</name>
</gene>
<evidence type="ECO:0000313" key="2">
    <source>
        <dbReference type="EMBL" id="RXJ72880.1"/>
    </source>
</evidence>
<proteinExistence type="predicted"/>
<dbReference type="AlphaFoldDB" id="A0A4Q0YPD1"/>
<feature type="chain" id="PRO_5020379715" evidence="1">
    <location>
        <begin position="26"/>
        <end position="190"/>
    </location>
</feature>
<name>A0A4Q0YPD1_9GAMM</name>
<feature type="signal peptide" evidence="1">
    <location>
        <begin position="1"/>
        <end position="25"/>
    </location>
</feature>
<keyword evidence="1" id="KW-0732">Signal</keyword>
<comment type="caution">
    <text evidence="2">The sequence shown here is derived from an EMBL/GenBank/DDBJ whole genome shotgun (WGS) entry which is preliminary data.</text>
</comment>
<keyword evidence="3" id="KW-1185">Reference proteome</keyword>
<sequence>MNKYILLLLALSSSILVLNSQIVIASETLTVQLPDNTPMNFQPVFLDIDGDKIFSSQKMRLGSRDGDDVSYKERLSITNLGGAFVGPDDKGEKKWFYYLGQTEVSVRQFNAVMRWWQEKNSLVIEAQNTSLVPQTGKTPAEIFMFIEALNVYLLQTQKHALPKNGNAVGISVYLLRWNGLTRRGAEIKCP</sequence>
<evidence type="ECO:0000256" key="1">
    <source>
        <dbReference type="SAM" id="SignalP"/>
    </source>
</evidence>
<protein>
    <submittedName>
        <fullName evidence="2">Uncharacterized protein</fullName>
    </submittedName>
</protein>
<evidence type="ECO:0000313" key="3">
    <source>
        <dbReference type="Proteomes" id="UP000290287"/>
    </source>
</evidence>